<dbReference type="InterPro" id="IPR011005">
    <property type="entry name" value="Dihydropteroate_synth-like_sf"/>
</dbReference>
<dbReference type="GO" id="GO:0046872">
    <property type="term" value="F:metal ion binding"/>
    <property type="evidence" value="ECO:0007669"/>
    <property type="project" value="UniProtKB-KW"/>
</dbReference>
<evidence type="ECO:0000256" key="1">
    <source>
        <dbReference type="ARBA" id="ARBA00009503"/>
    </source>
</evidence>
<keyword evidence="2" id="KW-0808">Transferase</keyword>
<dbReference type="GO" id="GO:0046654">
    <property type="term" value="P:tetrahydrofolate biosynthetic process"/>
    <property type="evidence" value="ECO:0007669"/>
    <property type="project" value="UniProtKB-UniPathway"/>
</dbReference>
<protein>
    <recommendedName>
        <fullName evidence="2">Dihydropteroate synthase</fullName>
        <shortName evidence="2">DHPS</shortName>
        <ecNumber evidence="2">2.5.1.15</ecNumber>
    </recommendedName>
    <alternativeName>
        <fullName evidence="2">Dihydropteroate pyrophosphorylase</fullName>
    </alternativeName>
</protein>
<dbReference type="AlphaFoldDB" id="A0A1R4GLX6"/>
<evidence type="ECO:0000256" key="2">
    <source>
        <dbReference type="RuleBase" id="RU361205"/>
    </source>
</evidence>
<evidence type="ECO:0000259" key="3">
    <source>
        <dbReference type="PROSITE" id="PS50972"/>
    </source>
</evidence>
<dbReference type="InterPro" id="IPR045031">
    <property type="entry name" value="DHP_synth-like"/>
</dbReference>
<dbReference type="NCBIfam" id="TIGR01496">
    <property type="entry name" value="DHPS"/>
    <property type="match status" value="1"/>
</dbReference>
<dbReference type="PANTHER" id="PTHR20941">
    <property type="entry name" value="FOLATE SYNTHESIS PROTEINS"/>
    <property type="match status" value="1"/>
</dbReference>
<comment type="function">
    <text evidence="2">Catalyzes the condensation of para-aminobenzoate (pABA) with 6-hydroxymethyl-7,8-dihydropterin diphosphate (DHPt-PP) to form 7,8-dihydropteroate (H2Pte), the immediate precursor of folate derivatives.</text>
</comment>
<dbReference type="PROSITE" id="PS00792">
    <property type="entry name" value="DHPS_1"/>
    <property type="match status" value="1"/>
</dbReference>
<dbReference type="PANTHER" id="PTHR20941:SF8">
    <property type="entry name" value="INACTIVE DIHYDROPTEROATE SYNTHASE 2"/>
    <property type="match status" value="1"/>
</dbReference>
<comment type="pathway">
    <text evidence="2">Cofactor biosynthesis; tetrahydrofolate biosynthesis; 7,8-dihydrofolate from 2-amino-4-hydroxy-6-hydroxymethyl-7,8-dihydropteridine diphosphate and 4-aminobenzoate: step 1/2.</text>
</comment>
<keyword evidence="5" id="KW-1185">Reference proteome</keyword>
<dbReference type="Pfam" id="PF00809">
    <property type="entry name" value="Pterin_bind"/>
    <property type="match status" value="1"/>
</dbReference>
<dbReference type="UniPathway" id="UPA00077">
    <property type="reaction ID" value="UER00156"/>
</dbReference>
<evidence type="ECO:0000313" key="4">
    <source>
        <dbReference type="EMBL" id="SJM69190.1"/>
    </source>
</evidence>
<reference evidence="4 5" key="1">
    <citation type="submission" date="2017-02" db="EMBL/GenBank/DDBJ databases">
        <authorList>
            <person name="Peterson S.W."/>
        </authorList>
    </citation>
    <scope>NUCLEOTIDE SEQUENCE [LARGE SCALE GENOMIC DNA]</scope>
    <source>
        <strain evidence="4 5">B Ar 00.02</strain>
    </source>
</reference>
<gene>
    <name evidence="4" type="ORF">FM101_11600</name>
</gene>
<sequence length="307" mass="33373">MSMYLPHLVHPVHDFAHRRIDFSQQVAVMAIINRTPDSFYDGGATFALDAAVDASLAAVHTGAQWLDIGGVPFAPGPELHWQEEAERVVPVIRSIRERTDAIISADTFQPRVAEAAIAAGADVINDTTGISNPDLARVVANAGVHLVITHSLAKPRTVYPRPHYEDVVGDITGFLQRKVELARSLGVPGEKIIIDPGHDLNKNTRHTLEVTRRLDEVAALGYPLLAAVSNKDFIGETLDQPKSERLAGSLSAAVICLMNGARVLRMHNIPEAVSAARLFEATAGWREPAYLRHNMADVNEPAHLPGR</sequence>
<dbReference type="SUPFAM" id="SSF51717">
    <property type="entry name" value="Dihydropteroate synthetase-like"/>
    <property type="match status" value="1"/>
</dbReference>
<accession>A0A1R4GLX6</accession>
<dbReference type="InterPro" id="IPR000489">
    <property type="entry name" value="Pterin-binding_dom"/>
</dbReference>
<comment type="cofactor">
    <cofactor evidence="2">
        <name>Mg(2+)</name>
        <dbReference type="ChEBI" id="CHEBI:18420"/>
    </cofactor>
</comment>
<dbReference type="GO" id="GO:0046656">
    <property type="term" value="P:folic acid biosynthetic process"/>
    <property type="evidence" value="ECO:0007669"/>
    <property type="project" value="UniProtKB-KW"/>
</dbReference>
<feature type="domain" description="Pterin-binding" evidence="3">
    <location>
        <begin position="26"/>
        <end position="277"/>
    </location>
</feature>
<dbReference type="PROSITE" id="PS50972">
    <property type="entry name" value="PTERIN_BINDING"/>
    <property type="match status" value="1"/>
</dbReference>
<name>A0A1R4GLX6_9MICC</name>
<dbReference type="GO" id="GO:0005829">
    <property type="term" value="C:cytosol"/>
    <property type="evidence" value="ECO:0007669"/>
    <property type="project" value="TreeGrafter"/>
</dbReference>
<evidence type="ECO:0000313" key="5">
    <source>
        <dbReference type="Proteomes" id="UP000195913"/>
    </source>
</evidence>
<dbReference type="Gene3D" id="3.20.20.20">
    <property type="entry name" value="Dihydropteroate synthase-like"/>
    <property type="match status" value="1"/>
</dbReference>
<keyword evidence="2" id="KW-0479">Metal-binding</keyword>
<dbReference type="EC" id="2.5.1.15" evidence="2"/>
<organism evidence="4 5">
    <name type="scientific">Arthrobacter rhombi</name>
    <dbReference type="NCBI Taxonomy" id="71253"/>
    <lineage>
        <taxon>Bacteria</taxon>
        <taxon>Bacillati</taxon>
        <taxon>Actinomycetota</taxon>
        <taxon>Actinomycetes</taxon>
        <taxon>Micrococcales</taxon>
        <taxon>Micrococcaceae</taxon>
        <taxon>Arthrobacter</taxon>
    </lineage>
</organism>
<keyword evidence="2" id="KW-0460">Magnesium</keyword>
<dbReference type="InterPro" id="IPR006390">
    <property type="entry name" value="DHP_synth_dom"/>
</dbReference>
<proteinExistence type="inferred from homology"/>
<dbReference type="EMBL" id="FUHW01000038">
    <property type="protein sequence ID" value="SJM69190.1"/>
    <property type="molecule type" value="Genomic_DNA"/>
</dbReference>
<dbReference type="GO" id="GO:0004156">
    <property type="term" value="F:dihydropteroate synthase activity"/>
    <property type="evidence" value="ECO:0007669"/>
    <property type="project" value="UniProtKB-EC"/>
</dbReference>
<comment type="similarity">
    <text evidence="1 2">Belongs to the DHPS family.</text>
</comment>
<keyword evidence="2" id="KW-0289">Folate biosynthesis</keyword>
<dbReference type="Proteomes" id="UP000195913">
    <property type="component" value="Unassembled WGS sequence"/>
</dbReference>